<accession>A0A438BUH6</accession>
<evidence type="ECO:0000256" key="2">
    <source>
        <dbReference type="ARBA" id="ARBA00022676"/>
    </source>
</evidence>
<dbReference type="CDD" id="cd03784">
    <property type="entry name" value="GT1_Gtf-like"/>
    <property type="match status" value="1"/>
</dbReference>
<dbReference type="InterPro" id="IPR035595">
    <property type="entry name" value="UDP_glycos_trans_CS"/>
</dbReference>
<dbReference type="AlphaFoldDB" id="A0A438BUH6"/>
<dbReference type="EC" id="2.4.1.-" evidence="5"/>
<evidence type="ECO:0000256" key="4">
    <source>
        <dbReference type="RuleBase" id="RU003718"/>
    </source>
</evidence>
<feature type="domain" description="Glycosyltransferase N-terminal" evidence="6">
    <location>
        <begin position="8"/>
        <end position="249"/>
    </location>
</feature>
<dbReference type="SUPFAM" id="SSF53756">
    <property type="entry name" value="UDP-Glycosyltransferase/glycogen phosphorylase"/>
    <property type="match status" value="1"/>
</dbReference>
<sequence>MGSATPLHVVVFPFMAQGHTLPMLDLSKLLACCGIKVTIITTPANFPGIHSKVSKNPEISISVIPFPRVEGPLEGVENTVDLPSEDLRAPFIEVIKKLKEPFEEILRGMFEAGCPPIGVISDFFLGWTLDSCNSFGIPRIVTYGMSALSQAILIISGFHTPYILASLPEDPVQFPELPTPFQVTRADFLHLKHDPRGSLMSSIIQEFTEADLKSWGLLVNSFEDIEREHIAALESLYSTEAKAWCVGPLLLCNQIKEKEEDANEPQAGNQTSDPCIEWLNKQIGYETVLYISFGSEAHVSDEQLDEIALGLEMAMHPFIWVVKSRNWVAPEGWEERVKERGLIVRGWVEQCRILAHPKTGGFLSHCGWNSVLEGLSMGVPLLAWPMAAEQPFNAKIVADWLGAGIRILELSECSQTIGSEIICDKIKELMEGEKGRKARARAQEVKRMARQAMKKGGSSDRNLNELIESLARRRKHIT</sequence>
<evidence type="ECO:0000313" key="7">
    <source>
        <dbReference type="EMBL" id="RVW14619.1"/>
    </source>
</evidence>
<comment type="similarity">
    <text evidence="1 4">Belongs to the UDP-glycosyltransferase family.</text>
</comment>
<dbReference type="Proteomes" id="UP000288805">
    <property type="component" value="Unassembled WGS sequence"/>
</dbReference>
<dbReference type="InterPro" id="IPR058980">
    <property type="entry name" value="Glyco_transf_N"/>
</dbReference>
<reference evidence="7 8" key="1">
    <citation type="journal article" date="2018" name="PLoS Genet.">
        <title>Population sequencing reveals clonal diversity and ancestral inbreeding in the grapevine cultivar Chardonnay.</title>
        <authorList>
            <person name="Roach M.J."/>
            <person name="Johnson D.L."/>
            <person name="Bohlmann J."/>
            <person name="van Vuuren H.J."/>
            <person name="Jones S.J."/>
            <person name="Pretorius I.S."/>
            <person name="Schmidt S.A."/>
            <person name="Borneman A.R."/>
        </authorList>
    </citation>
    <scope>NUCLEOTIDE SEQUENCE [LARGE SCALE GENOMIC DNA]</scope>
    <source>
        <strain evidence="8">cv. Chardonnay</strain>
        <tissue evidence="7">Leaf</tissue>
    </source>
</reference>
<evidence type="ECO:0000256" key="5">
    <source>
        <dbReference type="RuleBase" id="RU362057"/>
    </source>
</evidence>
<dbReference type="Pfam" id="PF00201">
    <property type="entry name" value="UDPGT"/>
    <property type="match status" value="1"/>
</dbReference>
<dbReference type="Pfam" id="PF26168">
    <property type="entry name" value="Glyco_transf_N"/>
    <property type="match status" value="1"/>
</dbReference>
<organism evidence="7 8">
    <name type="scientific">Vitis vinifera</name>
    <name type="common">Grape</name>
    <dbReference type="NCBI Taxonomy" id="29760"/>
    <lineage>
        <taxon>Eukaryota</taxon>
        <taxon>Viridiplantae</taxon>
        <taxon>Streptophyta</taxon>
        <taxon>Embryophyta</taxon>
        <taxon>Tracheophyta</taxon>
        <taxon>Spermatophyta</taxon>
        <taxon>Magnoliopsida</taxon>
        <taxon>eudicotyledons</taxon>
        <taxon>Gunneridae</taxon>
        <taxon>Pentapetalae</taxon>
        <taxon>rosids</taxon>
        <taxon>Vitales</taxon>
        <taxon>Vitaceae</taxon>
        <taxon>Viteae</taxon>
        <taxon>Vitis</taxon>
    </lineage>
</organism>
<evidence type="ECO:0000256" key="1">
    <source>
        <dbReference type="ARBA" id="ARBA00009995"/>
    </source>
</evidence>
<dbReference type="InterPro" id="IPR002213">
    <property type="entry name" value="UDP_glucos_trans"/>
</dbReference>
<name>A0A438BUH6_VITVI</name>
<keyword evidence="2 4" id="KW-0328">Glycosyltransferase</keyword>
<evidence type="ECO:0000256" key="3">
    <source>
        <dbReference type="ARBA" id="ARBA00022679"/>
    </source>
</evidence>
<evidence type="ECO:0000313" key="8">
    <source>
        <dbReference type="Proteomes" id="UP000288805"/>
    </source>
</evidence>
<dbReference type="PROSITE" id="PS00375">
    <property type="entry name" value="UDPGT"/>
    <property type="match status" value="1"/>
</dbReference>
<dbReference type="FunFam" id="3.40.50.2000:FF:000107">
    <property type="entry name" value="Glycosyltransferase"/>
    <property type="match status" value="1"/>
</dbReference>
<evidence type="ECO:0000259" key="6">
    <source>
        <dbReference type="Pfam" id="PF26168"/>
    </source>
</evidence>
<comment type="caution">
    <text evidence="7">The sequence shown here is derived from an EMBL/GenBank/DDBJ whole genome shotgun (WGS) entry which is preliminary data.</text>
</comment>
<gene>
    <name evidence="7" type="primary">TOGT1_1</name>
    <name evidence="7" type="ORF">CK203_083913</name>
</gene>
<dbReference type="PANTHER" id="PTHR48047">
    <property type="entry name" value="GLYCOSYLTRANSFERASE"/>
    <property type="match status" value="1"/>
</dbReference>
<keyword evidence="3 4" id="KW-0808">Transferase</keyword>
<dbReference type="Gene3D" id="3.40.50.2000">
    <property type="entry name" value="Glycogen Phosphorylase B"/>
    <property type="match status" value="2"/>
</dbReference>
<dbReference type="PANTHER" id="PTHR48047:SF218">
    <property type="entry name" value="GLYCOSYLTRANSFERASE"/>
    <property type="match status" value="1"/>
</dbReference>
<dbReference type="GO" id="GO:0008194">
    <property type="term" value="F:UDP-glycosyltransferase activity"/>
    <property type="evidence" value="ECO:0007669"/>
    <property type="project" value="InterPro"/>
</dbReference>
<protein>
    <recommendedName>
        <fullName evidence="5">Glycosyltransferase</fullName>
        <ecNumber evidence="5">2.4.1.-</ecNumber>
    </recommendedName>
</protein>
<proteinExistence type="inferred from homology"/>
<dbReference type="EMBL" id="QGNW01002616">
    <property type="protein sequence ID" value="RVW14619.1"/>
    <property type="molecule type" value="Genomic_DNA"/>
</dbReference>